<dbReference type="Proteomes" id="UP000033647">
    <property type="component" value="Unassembled WGS sequence"/>
</dbReference>
<gene>
    <name evidence="4" type="ORF">TI39_contig5820g00003</name>
</gene>
<name>A0A0F4G638_9PEZI</name>
<dbReference type="Gene3D" id="3.40.50.720">
    <property type="entry name" value="NAD(P)-binding Rossmann-like Domain"/>
    <property type="match status" value="1"/>
</dbReference>
<proteinExistence type="inferred from homology"/>
<dbReference type="InterPro" id="IPR036291">
    <property type="entry name" value="NAD(P)-bd_dom_sf"/>
</dbReference>
<dbReference type="InterPro" id="IPR050425">
    <property type="entry name" value="NAD(P)_dehydrat-like"/>
</dbReference>
<dbReference type="GO" id="GO:0016616">
    <property type="term" value="F:oxidoreductase activity, acting on the CH-OH group of donors, NAD or NADP as acceptor"/>
    <property type="evidence" value="ECO:0007669"/>
    <property type="project" value="TreeGrafter"/>
</dbReference>
<dbReference type="STRING" id="1047168.A0A0F4G638"/>
<dbReference type="InterPro" id="IPR001509">
    <property type="entry name" value="Epimerase_deHydtase"/>
</dbReference>
<reference evidence="4 5" key="1">
    <citation type="submission" date="2015-03" db="EMBL/GenBank/DDBJ databases">
        <title>RNA-seq based gene annotation and comparative genomics of four Zymoseptoria species reveal species-specific pathogenicity related genes and transposable element activity.</title>
        <authorList>
            <person name="Grandaubert J."/>
            <person name="Bhattacharyya A."/>
            <person name="Stukenbrock E.H."/>
        </authorList>
    </citation>
    <scope>NUCLEOTIDE SEQUENCE [LARGE SCALE GENOMIC DNA]</scope>
    <source>
        <strain evidence="4 5">Zb18110</strain>
    </source>
</reference>
<dbReference type="PANTHER" id="PTHR10366">
    <property type="entry name" value="NAD DEPENDENT EPIMERASE/DEHYDRATASE"/>
    <property type="match status" value="1"/>
</dbReference>
<dbReference type="AlphaFoldDB" id="A0A0F4G638"/>
<dbReference type="Pfam" id="PF01370">
    <property type="entry name" value="Epimerase"/>
    <property type="match status" value="1"/>
</dbReference>
<dbReference type="PANTHER" id="PTHR10366:SF564">
    <property type="entry name" value="STEROL-4-ALPHA-CARBOXYLATE 3-DEHYDROGENASE, DECARBOXYLATING"/>
    <property type="match status" value="1"/>
</dbReference>
<keyword evidence="5" id="KW-1185">Reference proteome</keyword>
<sequence>MAESTSTANDTVLVTGGSSFIGGYTILKLLERGQYSIRTTVRSQDRVEETRSNLRYGGATEEQVAGIDIVVADLIADDDKTWQNACAGARYVIHVAGKIPTGKEKRLEELLVPMKQGVLRLLGAAKAAGVEKVVFTSSIATLAHGHGARDKTEPFTEEDWTDLSDEKEKVHIYPRAKTLTEQAAWEYVNEGDGKGMHLTVICPAATYGPSLNKDYRASLKLILILCGGTPGMPYYGTGMVDVRDVAELHVRAMESEKANGQRYLAIARCTSNSTSEAQDVCNFVDIVTSADILREGLPAENTKKITKLMIPNWVMRMASWFDPVVNLCLPDLGKELAGSNAKARRDFQWEPITVEESMLAGARSLKDFGLI</sequence>
<evidence type="ECO:0000256" key="2">
    <source>
        <dbReference type="ARBA" id="ARBA00023445"/>
    </source>
</evidence>
<keyword evidence="1" id="KW-0560">Oxidoreductase</keyword>
<evidence type="ECO:0000256" key="1">
    <source>
        <dbReference type="ARBA" id="ARBA00023002"/>
    </source>
</evidence>
<evidence type="ECO:0000313" key="5">
    <source>
        <dbReference type="Proteomes" id="UP000033647"/>
    </source>
</evidence>
<dbReference type="OrthoDB" id="2735536at2759"/>
<evidence type="ECO:0000259" key="3">
    <source>
        <dbReference type="Pfam" id="PF01370"/>
    </source>
</evidence>
<evidence type="ECO:0000313" key="4">
    <source>
        <dbReference type="EMBL" id="KJX92831.1"/>
    </source>
</evidence>
<organism evidence="4 5">
    <name type="scientific">Zymoseptoria brevis</name>
    <dbReference type="NCBI Taxonomy" id="1047168"/>
    <lineage>
        <taxon>Eukaryota</taxon>
        <taxon>Fungi</taxon>
        <taxon>Dikarya</taxon>
        <taxon>Ascomycota</taxon>
        <taxon>Pezizomycotina</taxon>
        <taxon>Dothideomycetes</taxon>
        <taxon>Dothideomycetidae</taxon>
        <taxon>Mycosphaerellales</taxon>
        <taxon>Mycosphaerellaceae</taxon>
        <taxon>Zymoseptoria</taxon>
    </lineage>
</organism>
<dbReference type="SUPFAM" id="SSF51735">
    <property type="entry name" value="NAD(P)-binding Rossmann-fold domains"/>
    <property type="match status" value="1"/>
</dbReference>
<accession>A0A0F4G638</accession>
<dbReference type="EMBL" id="LAFY01005775">
    <property type="protein sequence ID" value="KJX92831.1"/>
    <property type="molecule type" value="Genomic_DNA"/>
</dbReference>
<comment type="caution">
    <text evidence="4">The sequence shown here is derived from an EMBL/GenBank/DDBJ whole genome shotgun (WGS) entry which is preliminary data.</text>
</comment>
<comment type="similarity">
    <text evidence="2">Belongs to the NAD(P)-dependent epimerase/dehydratase family. Dihydroflavonol-4-reductase subfamily.</text>
</comment>
<feature type="domain" description="NAD-dependent epimerase/dehydratase" evidence="3">
    <location>
        <begin position="12"/>
        <end position="262"/>
    </location>
</feature>
<protein>
    <submittedName>
        <fullName evidence="4">NAD dependent epimerase/dehydratase like protein</fullName>
    </submittedName>
</protein>